<evidence type="ECO:0000313" key="1">
    <source>
        <dbReference type="EMBL" id="SDK36096.1"/>
    </source>
</evidence>
<organism evidence="1 2">
    <name type="scientific">Maridesulfovibrio ferrireducens</name>
    <dbReference type="NCBI Taxonomy" id="246191"/>
    <lineage>
        <taxon>Bacteria</taxon>
        <taxon>Pseudomonadati</taxon>
        <taxon>Thermodesulfobacteriota</taxon>
        <taxon>Desulfovibrionia</taxon>
        <taxon>Desulfovibrionales</taxon>
        <taxon>Desulfovibrionaceae</taxon>
        <taxon>Maridesulfovibrio</taxon>
    </lineage>
</organism>
<dbReference type="Pfam" id="PF19842">
    <property type="entry name" value="YqeC"/>
    <property type="match status" value="1"/>
</dbReference>
<gene>
    <name evidence="1" type="ORF">SAMN05660337_0205</name>
</gene>
<dbReference type="STRING" id="246191.SAMN05660337_0205"/>
<keyword evidence="2" id="KW-1185">Reference proteome</keyword>
<sequence>MSNFMDLSGPNSLISDKHRLIALTGAGGKTTLVRWLSMFFKAEKKRVISTTTTKILPPPRGHIVLQSDGPHFAERIHSALNLFSSITVARDFDTASGKLLGLSREAISALYKSDTADIILVEADGAARKPLKAPAEHEPVIPLAADLCIGVMGLDAVYRSLHEANVHRSEIFSKITGAGKGCGVTPNHLIALAESKNGLFKECPENCDKIAFLNKTDSPGGEELLSEFARLLPTRKKRSIKWFAGSARNGIIFPVLNNIQKPLATPEIRFAFSQ</sequence>
<dbReference type="AlphaFoldDB" id="A0A1G9B951"/>
<dbReference type="InterPro" id="IPR017587">
    <property type="entry name" value="YqeC"/>
</dbReference>
<dbReference type="OrthoDB" id="368187at2"/>
<reference evidence="2" key="1">
    <citation type="submission" date="2016-10" db="EMBL/GenBank/DDBJ databases">
        <authorList>
            <person name="Varghese N."/>
            <person name="Submissions S."/>
        </authorList>
    </citation>
    <scope>NUCLEOTIDE SEQUENCE [LARGE SCALE GENOMIC DNA]</scope>
    <source>
        <strain evidence="2">DSM 16995</strain>
    </source>
</reference>
<evidence type="ECO:0000313" key="2">
    <source>
        <dbReference type="Proteomes" id="UP000199053"/>
    </source>
</evidence>
<proteinExistence type="predicted"/>
<name>A0A1G9B951_9BACT</name>
<dbReference type="Proteomes" id="UP000199053">
    <property type="component" value="Unassembled WGS sequence"/>
</dbReference>
<dbReference type="EMBL" id="FNGA01000001">
    <property type="protein sequence ID" value="SDK36096.1"/>
    <property type="molecule type" value="Genomic_DNA"/>
</dbReference>
<dbReference type="RefSeq" id="WP_092157373.1">
    <property type="nucleotide sequence ID" value="NZ_FNGA01000001.1"/>
</dbReference>
<accession>A0A1G9B951</accession>
<protein>
    <submittedName>
        <fullName evidence="1">Probable selenium-dependent hydroxylase accessory protein YqeC</fullName>
    </submittedName>
</protein>
<dbReference type="NCBIfam" id="TIGR03172">
    <property type="entry name" value="selenium cofactor biosynthesis protein YqeC"/>
    <property type="match status" value="1"/>
</dbReference>